<name>A0A0B1NWT0_UNCNE</name>
<evidence type="ECO:0000256" key="1">
    <source>
        <dbReference type="SAM" id="Phobius"/>
    </source>
</evidence>
<keyword evidence="3" id="KW-1185">Reference proteome</keyword>
<feature type="transmembrane region" description="Helical" evidence="1">
    <location>
        <begin position="20"/>
        <end position="39"/>
    </location>
</feature>
<dbReference type="OMA" id="NIEMAMT"/>
<dbReference type="AlphaFoldDB" id="A0A0B1NWT0"/>
<dbReference type="PANTHER" id="PTHR35179:SF1">
    <property type="entry name" value="INTEGRAL MEMBRANE PROTEIN"/>
    <property type="match status" value="1"/>
</dbReference>
<dbReference type="Proteomes" id="UP000030854">
    <property type="component" value="Unassembled WGS sequence"/>
</dbReference>
<protein>
    <submittedName>
        <fullName evidence="2">Uncharacterized protein</fullName>
    </submittedName>
</protein>
<dbReference type="EMBL" id="JNVN01004268">
    <property type="protein sequence ID" value="KHJ30428.1"/>
    <property type="molecule type" value="Genomic_DNA"/>
</dbReference>
<organism evidence="2 3">
    <name type="scientific">Uncinula necator</name>
    <name type="common">Grape powdery mildew</name>
    <dbReference type="NCBI Taxonomy" id="52586"/>
    <lineage>
        <taxon>Eukaryota</taxon>
        <taxon>Fungi</taxon>
        <taxon>Dikarya</taxon>
        <taxon>Ascomycota</taxon>
        <taxon>Pezizomycotina</taxon>
        <taxon>Leotiomycetes</taxon>
        <taxon>Erysiphales</taxon>
        <taxon>Erysiphaceae</taxon>
        <taxon>Erysiphe</taxon>
    </lineage>
</organism>
<keyword evidence="1" id="KW-0472">Membrane</keyword>
<feature type="transmembrane region" description="Helical" evidence="1">
    <location>
        <begin position="126"/>
        <end position="144"/>
    </location>
</feature>
<feature type="transmembrane region" description="Helical" evidence="1">
    <location>
        <begin position="83"/>
        <end position="106"/>
    </location>
</feature>
<reference evidence="2 3" key="1">
    <citation type="journal article" date="2014" name="BMC Genomics">
        <title>Adaptive genomic structural variation in the grape powdery mildew pathogen, Erysiphe necator.</title>
        <authorList>
            <person name="Jones L."/>
            <person name="Riaz S."/>
            <person name="Morales-Cruz A."/>
            <person name="Amrine K.C."/>
            <person name="McGuire B."/>
            <person name="Gubler W.D."/>
            <person name="Walker M.A."/>
            <person name="Cantu D."/>
        </authorList>
    </citation>
    <scope>NUCLEOTIDE SEQUENCE [LARGE SCALE GENOMIC DNA]</scope>
    <source>
        <strain evidence="3">c</strain>
    </source>
</reference>
<dbReference type="PANTHER" id="PTHR35179">
    <property type="entry name" value="PROTEIN CBG02620"/>
    <property type="match status" value="1"/>
</dbReference>
<keyword evidence="1" id="KW-0812">Transmembrane</keyword>
<feature type="transmembrane region" description="Helical" evidence="1">
    <location>
        <begin position="165"/>
        <end position="183"/>
    </location>
</feature>
<proteinExistence type="predicted"/>
<comment type="caution">
    <text evidence="2">The sequence shown here is derived from an EMBL/GenBank/DDBJ whole genome shotgun (WGS) entry which is preliminary data.</text>
</comment>
<evidence type="ECO:0000313" key="2">
    <source>
        <dbReference type="EMBL" id="KHJ30428.1"/>
    </source>
</evidence>
<evidence type="ECO:0000313" key="3">
    <source>
        <dbReference type="Proteomes" id="UP000030854"/>
    </source>
</evidence>
<gene>
    <name evidence="2" type="ORF">EV44_g6400</name>
</gene>
<keyword evidence="1" id="KW-1133">Transmembrane helix</keyword>
<sequence length="367" mass="42619">MRLPQLCDDRKLIEVTRKDLAVASMACGFTLGFGFLTSWNAMKQTALVHRRYVTCWSLEIQFLLQIIINRVSILLTSRRKARILKYSVATLITMVNISMYCTWVPGRLERSKKWEEINKILDYGEKVIYLVVDACLNLLFMYIIQENLVRKGLVKYDRLLRFNKCIIGFSLSMDCLIIGTMSLQNSDVYVQFHPMAYMVKLNIEMAMTELMAKVSCSSNPSSNAPRALKEASLIQSDPNMNFDTSPTDLKVFTQFRSTQEIVWREKPTFTDLILDHCSVTVLESNPECKFNLTREVHIQTEQRKSLQEQNRAEHSDQDGTEQFMAVFEEKFRKFRTRDIESESVQSSRIVSLKDELYSQTRIWGPSK</sequence>
<feature type="transmembrane region" description="Helical" evidence="1">
    <location>
        <begin position="51"/>
        <end position="71"/>
    </location>
</feature>
<dbReference type="HOGENOM" id="CLU_041445_0_1_1"/>
<accession>A0A0B1NWT0</accession>